<dbReference type="EMBL" id="JACSEA010000007">
    <property type="protein sequence ID" value="KAF7396194.1"/>
    <property type="molecule type" value="Genomic_DNA"/>
</dbReference>
<feature type="region of interest" description="Disordered" evidence="1">
    <location>
        <begin position="45"/>
        <end position="71"/>
    </location>
</feature>
<feature type="compositionally biased region" description="Gly residues" evidence="1">
    <location>
        <begin position="61"/>
        <end position="71"/>
    </location>
</feature>
<sequence>MIDLLKGRIRSVAFAKRNGNGARCWLLCKIGRDWSSLVGEKRSIPGGFRHRGEGGERGERGGGGGGRSGGVGRWCVLHSSRASGLTTRTA</sequence>
<keyword evidence="3" id="KW-1185">Reference proteome</keyword>
<evidence type="ECO:0000313" key="2">
    <source>
        <dbReference type="EMBL" id="KAF7396194.1"/>
    </source>
</evidence>
<accession>A0A834K043</accession>
<proteinExistence type="predicted"/>
<feature type="compositionally biased region" description="Basic and acidic residues" evidence="1">
    <location>
        <begin position="50"/>
        <end position="60"/>
    </location>
</feature>
<dbReference type="Proteomes" id="UP000614350">
    <property type="component" value="Unassembled WGS sequence"/>
</dbReference>
<evidence type="ECO:0000256" key="1">
    <source>
        <dbReference type="SAM" id="MobiDB-lite"/>
    </source>
</evidence>
<name>A0A834K043_VESVU</name>
<protein>
    <submittedName>
        <fullName evidence="2">Uncharacterized protein</fullName>
    </submittedName>
</protein>
<comment type="caution">
    <text evidence="2">The sequence shown here is derived from an EMBL/GenBank/DDBJ whole genome shotgun (WGS) entry which is preliminary data.</text>
</comment>
<gene>
    <name evidence="2" type="ORF">HZH66_007056</name>
</gene>
<organism evidence="2 3">
    <name type="scientific">Vespula vulgaris</name>
    <name type="common">Yellow jacket</name>
    <name type="synonym">Wasp</name>
    <dbReference type="NCBI Taxonomy" id="7454"/>
    <lineage>
        <taxon>Eukaryota</taxon>
        <taxon>Metazoa</taxon>
        <taxon>Ecdysozoa</taxon>
        <taxon>Arthropoda</taxon>
        <taxon>Hexapoda</taxon>
        <taxon>Insecta</taxon>
        <taxon>Pterygota</taxon>
        <taxon>Neoptera</taxon>
        <taxon>Endopterygota</taxon>
        <taxon>Hymenoptera</taxon>
        <taxon>Apocrita</taxon>
        <taxon>Aculeata</taxon>
        <taxon>Vespoidea</taxon>
        <taxon>Vespidae</taxon>
        <taxon>Vespinae</taxon>
        <taxon>Vespula</taxon>
    </lineage>
</organism>
<reference evidence="2" key="1">
    <citation type="journal article" date="2020" name="G3 (Bethesda)">
        <title>High-Quality Assemblies for Three Invasive Social Wasps from the &lt;i&gt;Vespula&lt;/i&gt; Genus.</title>
        <authorList>
            <person name="Harrop T.W.R."/>
            <person name="Guhlin J."/>
            <person name="McLaughlin G.M."/>
            <person name="Permina E."/>
            <person name="Stockwell P."/>
            <person name="Gilligan J."/>
            <person name="Le Lec M.F."/>
            <person name="Gruber M.A.M."/>
            <person name="Quinn O."/>
            <person name="Lovegrove M."/>
            <person name="Duncan E.J."/>
            <person name="Remnant E.J."/>
            <person name="Van Eeckhoven J."/>
            <person name="Graham B."/>
            <person name="Knapp R.A."/>
            <person name="Langford K.W."/>
            <person name="Kronenberg Z."/>
            <person name="Press M.O."/>
            <person name="Eacker S.M."/>
            <person name="Wilson-Rankin E.E."/>
            <person name="Purcell J."/>
            <person name="Lester P.J."/>
            <person name="Dearden P.K."/>
        </authorList>
    </citation>
    <scope>NUCLEOTIDE SEQUENCE</scope>
    <source>
        <strain evidence="2">Marl-1</strain>
    </source>
</reference>
<evidence type="ECO:0000313" key="3">
    <source>
        <dbReference type="Proteomes" id="UP000614350"/>
    </source>
</evidence>
<dbReference type="AlphaFoldDB" id="A0A834K043"/>